<dbReference type="GO" id="GO:0005886">
    <property type="term" value="C:plasma membrane"/>
    <property type="evidence" value="ECO:0007669"/>
    <property type="project" value="UniProtKB-SubCell"/>
</dbReference>
<evidence type="ECO:0000256" key="1">
    <source>
        <dbReference type="ARBA" id="ARBA00004651"/>
    </source>
</evidence>
<keyword evidence="11" id="KW-1185">Reference proteome</keyword>
<dbReference type="GO" id="GO:0048472">
    <property type="term" value="F:threonine-phosphate decarboxylase activity"/>
    <property type="evidence" value="ECO:0007669"/>
    <property type="project" value="InterPro"/>
</dbReference>
<keyword evidence="6 9" id="KW-0812">Transmembrane</keyword>
<dbReference type="HAMAP" id="MF_00024">
    <property type="entry name" value="CobD_CbiB"/>
    <property type="match status" value="1"/>
</dbReference>
<evidence type="ECO:0000313" key="10">
    <source>
        <dbReference type="EMBL" id="SKB44682.1"/>
    </source>
</evidence>
<keyword evidence="4 9" id="KW-1003">Cell membrane</keyword>
<evidence type="ECO:0000256" key="2">
    <source>
        <dbReference type="ARBA" id="ARBA00004953"/>
    </source>
</evidence>
<evidence type="ECO:0000256" key="7">
    <source>
        <dbReference type="ARBA" id="ARBA00022989"/>
    </source>
</evidence>
<protein>
    <recommendedName>
        <fullName evidence="9">Cobalamin biosynthesis protein CobD</fullName>
    </recommendedName>
</protein>
<dbReference type="PANTHER" id="PTHR34308">
    <property type="entry name" value="COBALAMIN BIOSYNTHESIS PROTEIN CBIB"/>
    <property type="match status" value="1"/>
</dbReference>
<dbReference type="AlphaFoldDB" id="A0A1T5BBM8"/>
<feature type="transmembrane region" description="Helical" evidence="9">
    <location>
        <begin position="84"/>
        <end position="101"/>
    </location>
</feature>
<dbReference type="Proteomes" id="UP000190852">
    <property type="component" value="Unassembled WGS sequence"/>
</dbReference>
<evidence type="ECO:0000313" key="11">
    <source>
        <dbReference type="Proteomes" id="UP000190852"/>
    </source>
</evidence>
<dbReference type="UniPathway" id="UPA00148"/>
<dbReference type="GO" id="GO:0009236">
    <property type="term" value="P:cobalamin biosynthetic process"/>
    <property type="evidence" value="ECO:0007669"/>
    <property type="project" value="UniProtKB-UniRule"/>
</dbReference>
<comment type="subcellular location">
    <subcellularLocation>
        <location evidence="1 9">Cell membrane</location>
        <topology evidence="1 9">Multi-pass membrane protein</topology>
    </subcellularLocation>
</comment>
<proteinExistence type="inferred from homology"/>
<comment type="pathway">
    <text evidence="2 9">Cofactor biosynthesis; adenosylcobalamin biosynthesis.</text>
</comment>
<dbReference type="InterPro" id="IPR004485">
    <property type="entry name" value="Cobalamin_biosynth_CobD/CbiB"/>
</dbReference>
<sequence length="306" mass="34571">MFAAHTYSFVAGWLADRFLGDPPHWPHPIVWFGNVIWAGEKKLNKGDNRGQKGTFLAFGLIIGIFGICYSFLRFAKDIHPWIEYSFIAIGVFYCLAGNTLIKEVKMVFEAVDRSTEEGRKQLSRIVGRDTSALSPQEIRTAALETLAENLSDGVIAPMFWFSLLGLPGMMAYKMINTLDSMIGYKNERYRDFGRAAAKIDDLANYIPARITAYLMLLVSGTWHRRDFITRFGRCHTSPNSGYPEAALAAILDCRFGGAHVYFGEVVEKPYIGTNERNFNTDDVLRAIRVNNNTEFIMGIFIILLLH</sequence>
<comment type="function">
    <text evidence="9">Converts cobyric acid to cobinamide by the addition of aminopropanol on the F carboxylic group.</text>
</comment>
<organism evidence="10 11">
    <name type="scientific">Parabacteroides chartae</name>
    <dbReference type="NCBI Taxonomy" id="1037355"/>
    <lineage>
        <taxon>Bacteria</taxon>
        <taxon>Pseudomonadati</taxon>
        <taxon>Bacteroidota</taxon>
        <taxon>Bacteroidia</taxon>
        <taxon>Bacteroidales</taxon>
        <taxon>Tannerellaceae</taxon>
        <taxon>Parabacteroides</taxon>
    </lineage>
</organism>
<dbReference type="Pfam" id="PF03186">
    <property type="entry name" value="CobD_Cbib"/>
    <property type="match status" value="1"/>
</dbReference>
<keyword evidence="8 9" id="KW-0472">Membrane</keyword>
<keyword evidence="7 9" id="KW-1133">Transmembrane helix</keyword>
<comment type="caution">
    <text evidence="9">Lacks conserved residue(s) required for the propagation of feature annotation.</text>
</comment>
<gene>
    <name evidence="9" type="primary">cobD</name>
    <name evidence="10" type="ORF">SAMN05660349_01229</name>
</gene>
<dbReference type="RefSeq" id="WP_079682850.1">
    <property type="nucleotide sequence ID" value="NZ_FUYQ01000006.1"/>
</dbReference>
<dbReference type="EMBL" id="FUYQ01000006">
    <property type="protein sequence ID" value="SKB44682.1"/>
    <property type="molecule type" value="Genomic_DNA"/>
</dbReference>
<comment type="similarity">
    <text evidence="3 9">Belongs to the CobD/CbiB family.</text>
</comment>
<evidence type="ECO:0000256" key="3">
    <source>
        <dbReference type="ARBA" id="ARBA00006263"/>
    </source>
</evidence>
<evidence type="ECO:0000256" key="8">
    <source>
        <dbReference type="ARBA" id="ARBA00023136"/>
    </source>
</evidence>
<name>A0A1T5BBM8_9BACT</name>
<feature type="transmembrane region" description="Helical" evidence="9">
    <location>
        <begin position="53"/>
        <end position="72"/>
    </location>
</feature>
<evidence type="ECO:0000256" key="4">
    <source>
        <dbReference type="ARBA" id="ARBA00022475"/>
    </source>
</evidence>
<evidence type="ECO:0000256" key="9">
    <source>
        <dbReference type="HAMAP-Rule" id="MF_00024"/>
    </source>
</evidence>
<dbReference type="NCBIfam" id="TIGR00380">
    <property type="entry name" value="cobal_cbiB"/>
    <property type="match status" value="1"/>
</dbReference>
<evidence type="ECO:0000256" key="5">
    <source>
        <dbReference type="ARBA" id="ARBA00022573"/>
    </source>
</evidence>
<evidence type="ECO:0000256" key="6">
    <source>
        <dbReference type="ARBA" id="ARBA00022692"/>
    </source>
</evidence>
<accession>A0A1T5BBM8</accession>
<dbReference type="GO" id="GO:0015420">
    <property type="term" value="F:ABC-type vitamin B12 transporter activity"/>
    <property type="evidence" value="ECO:0007669"/>
    <property type="project" value="UniProtKB-UniRule"/>
</dbReference>
<dbReference type="PANTHER" id="PTHR34308:SF1">
    <property type="entry name" value="COBALAMIN BIOSYNTHESIS PROTEIN CBIB"/>
    <property type="match status" value="1"/>
</dbReference>
<reference evidence="11" key="1">
    <citation type="submission" date="2017-02" db="EMBL/GenBank/DDBJ databases">
        <authorList>
            <person name="Varghese N."/>
            <person name="Submissions S."/>
        </authorList>
    </citation>
    <scope>NUCLEOTIDE SEQUENCE [LARGE SCALE GENOMIC DNA]</scope>
    <source>
        <strain evidence="11">DSM 24967</strain>
    </source>
</reference>
<feature type="transmembrane region" description="Helical" evidence="9">
    <location>
        <begin position="154"/>
        <end position="172"/>
    </location>
</feature>
<keyword evidence="5 9" id="KW-0169">Cobalamin biosynthesis</keyword>